<dbReference type="RefSeq" id="WP_209404362.1">
    <property type="nucleotide sequence ID" value="NZ_JAGIYQ010000004.1"/>
</dbReference>
<evidence type="ECO:0000313" key="11">
    <source>
        <dbReference type="Proteomes" id="UP000682134"/>
    </source>
</evidence>
<dbReference type="InterPro" id="IPR032807">
    <property type="entry name" value="GNVR"/>
</dbReference>
<dbReference type="Pfam" id="PF02706">
    <property type="entry name" value="Wzz"/>
    <property type="match status" value="1"/>
</dbReference>
<dbReference type="Pfam" id="PF13807">
    <property type="entry name" value="GNVR"/>
    <property type="match status" value="1"/>
</dbReference>
<evidence type="ECO:0000259" key="8">
    <source>
        <dbReference type="Pfam" id="PF02706"/>
    </source>
</evidence>
<evidence type="ECO:0000313" key="10">
    <source>
        <dbReference type="EMBL" id="MBP0725134.1"/>
    </source>
</evidence>
<accession>A0A940SJP9</accession>
<evidence type="ECO:0000256" key="5">
    <source>
        <dbReference type="ARBA" id="ARBA00022989"/>
    </source>
</evidence>
<evidence type="ECO:0000256" key="7">
    <source>
        <dbReference type="SAM" id="Phobius"/>
    </source>
</evidence>
<dbReference type="PANTHER" id="PTHR32309:SF13">
    <property type="entry name" value="FERRIC ENTEROBACTIN TRANSPORT PROTEIN FEPE"/>
    <property type="match status" value="1"/>
</dbReference>
<evidence type="ECO:0000256" key="6">
    <source>
        <dbReference type="ARBA" id="ARBA00023136"/>
    </source>
</evidence>
<proteinExistence type="inferred from homology"/>
<dbReference type="PANTHER" id="PTHR32309">
    <property type="entry name" value="TYROSINE-PROTEIN KINASE"/>
    <property type="match status" value="1"/>
</dbReference>
<evidence type="ECO:0000256" key="4">
    <source>
        <dbReference type="ARBA" id="ARBA00022692"/>
    </source>
</evidence>
<gene>
    <name evidence="10" type="ORF">J5Y03_08000</name>
</gene>
<comment type="subcellular location">
    <subcellularLocation>
        <location evidence="1">Cell membrane</location>
        <topology evidence="1">Multi-pass membrane protein</topology>
    </subcellularLocation>
</comment>
<comment type="caution">
    <text evidence="10">The sequence shown here is derived from an EMBL/GenBank/DDBJ whole genome shotgun (WGS) entry which is preliminary data.</text>
</comment>
<feature type="domain" description="Polysaccharide chain length determinant N-terminal" evidence="8">
    <location>
        <begin position="3"/>
        <end position="90"/>
    </location>
</feature>
<dbReference type="AlphaFoldDB" id="A0A940SJP9"/>
<dbReference type="GO" id="GO:0005886">
    <property type="term" value="C:plasma membrane"/>
    <property type="evidence" value="ECO:0007669"/>
    <property type="project" value="UniProtKB-SubCell"/>
</dbReference>
<evidence type="ECO:0000256" key="3">
    <source>
        <dbReference type="ARBA" id="ARBA00022475"/>
    </source>
</evidence>
<comment type="similarity">
    <text evidence="2">Belongs to the CpsC/CapA family.</text>
</comment>
<keyword evidence="5 7" id="KW-1133">Transmembrane helix</keyword>
<dbReference type="EMBL" id="JAGIYQ010000004">
    <property type="protein sequence ID" value="MBP0725134.1"/>
    <property type="molecule type" value="Genomic_DNA"/>
</dbReference>
<keyword evidence="4 7" id="KW-0812">Transmembrane</keyword>
<name>A0A940SJP9_9BACI</name>
<keyword evidence="11" id="KW-1185">Reference proteome</keyword>
<keyword evidence="3" id="KW-1003">Cell membrane</keyword>
<feature type="transmembrane region" description="Helical" evidence="7">
    <location>
        <begin position="18"/>
        <end position="40"/>
    </location>
</feature>
<evidence type="ECO:0000256" key="2">
    <source>
        <dbReference type="ARBA" id="ARBA00006683"/>
    </source>
</evidence>
<dbReference type="InterPro" id="IPR003856">
    <property type="entry name" value="LPS_length_determ_N"/>
</dbReference>
<feature type="transmembrane region" description="Helical" evidence="7">
    <location>
        <begin position="175"/>
        <end position="198"/>
    </location>
</feature>
<feature type="domain" description="Tyrosine-protein kinase G-rich" evidence="9">
    <location>
        <begin position="142"/>
        <end position="194"/>
    </location>
</feature>
<evidence type="ECO:0000256" key="1">
    <source>
        <dbReference type="ARBA" id="ARBA00004651"/>
    </source>
</evidence>
<dbReference type="InterPro" id="IPR050445">
    <property type="entry name" value="Bact_polysacc_biosynth/exp"/>
</dbReference>
<reference evidence="10" key="1">
    <citation type="submission" date="2021-04" db="EMBL/GenBank/DDBJ databases">
        <title>Genome seq and assembly of Bacillus sp.</title>
        <authorList>
            <person name="Chhetri G."/>
        </authorList>
    </citation>
    <scope>NUCLEOTIDE SEQUENCE</scope>
    <source>
        <strain evidence="10">RG28</strain>
    </source>
</reference>
<organism evidence="10 11">
    <name type="scientific">Gottfriedia endophytica</name>
    <dbReference type="NCBI Taxonomy" id="2820819"/>
    <lineage>
        <taxon>Bacteria</taxon>
        <taxon>Bacillati</taxon>
        <taxon>Bacillota</taxon>
        <taxon>Bacilli</taxon>
        <taxon>Bacillales</taxon>
        <taxon>Bacillaceae</taxon>
        <taxon>Gottfriedia</taxon>
    </lineage>
</organism>
<dbReference type="Proteomes" id="UP000682134">
    <property type="component" value="Unassembled WGS sequence"/>
</dbReference>
<sequence length="249" mass="27623">MEETISLKELYQVLKKRLLIIILSILLSTTVAGVLSYYILTPQYEASSQILVNEKKAGETVYQSNDIQTNLQLINTYTVIITSPSILDKVNSLLDINLSADALKNQITVSSEKDSQVMNITVKSKNPKQAILIANTIADVAKQEIPNIMSINNVSILTKADPEKKLAPVSPRKKLNLAIGFVVGAMVGVGIAFLLHYLDNTIKDEKDLEKVLDFPFLGTVHDSGRKRKKREKRGVALVQEEEKNLEAFS</sequence>
<dbReference type="GO" id="GO:0004713">
    <property type="term" value="F:protein tyrosine kinase activity"/>
    <property type="evidence" value="ECO:0007669"/>
    <property type="project" value="TreeGrafter"/>
</dbReference>
<protein>
    <submittedName>
        <fullName evidence="10">Capsular biosynthesis protein</fullName>
    </submittedName>
</protein>
<evidence type="ECO:0000259" key="9">
    <source>
        <dbReference type="Pfam" id="PF13807"/>
    </source>
</evidence>
<keyword evidence="6 7" id="KW-0472">Membrane</keyword>